<comment type="caution">
    <text evidence="2">The sequence shown here is derived from an EMBL/GenBank/DDBJ whole genome shotgun (WGS) entry which is preliminary data.</text>
</comment>
<proteinExistence type="predicted"/>
<name>A0ABR0MHI1_GOSAR</name>
<accession>A0ABR0MHI1</accession>
<dbReference type="EMBL" id="JARKNE010000013">
    <property type="protein sequence ID" value="KAK5772601.1"/>
    <property type="molecule type" value="Genomic_DNA"/>
</dbReference>
<protein>
    <submittedName>
        <fullName evidence="2">Uncharacterized protein</fullName>
    </submittedName>
</protein>
<keyword evidence="1" id="KW-0472">Membrane</keyword>
<evidence type="ECO:0000313" key="2">
    <source>
        <dbReference type="EMBL" id="KAK5772601.1"/>
    </source>
</evidence>
<keyword evidence="1" id="KW-1133">Transmembrane helix</keyword>
<feature type="transmembrane region" description="Helical" evidence="1">
    <location>
        <begin position="6"/>
        <end position="39"/>
    </location>
</feature>
<organism evidence="2 3">
    <name type="scientific">Gossypium arboreum</name>
    <name type="common">Tree cotton</name>
    <name type="synonym">Gossypium nanking</name>
    <dbReference type="NCBI Taxonomy" id="29729"/>
    <lineage>
        <taxon>Eukaryota</taxon>
        <taxon>Viridiplantae</taxon>
        <taxon>Streptophyta</taxon>
        <taxon>Embryophyta</taxon>
        <taxon>Tracheophyta</taxon>
        <taxon>Spermatophyta</taxon>
        <taxon>Magnoliopsida</taxon>
        <taxon>eudicotyledons</taxon>
        <taxon>Gunneridae</taxon>
        <taxon>Pentapetalae</taxon>
        <taxon>rosids</taxon>
        <taxon>malvids</taxon>
        <taxon>Malvales</taxon>
        <taxon>Malvaceae</taxon>
        <taxon>Malvoideae</taxon>
        <taxon>Gossypium</taxon>
    </lineage>
</organism>
<evidence type="ECO:0000313" key="3">
    <source>
        <dbReference type="Proteomes" id="UP001358586"/>
    </source>
</evidence>
<reference evidence="2 3" key="1">
    <citation type="submission" date="2023-03" db="EMBL/GenBank/DDBJ databases">
        <title>WGS of Gossypium arboreum.</title>
        <authorList>
            <person name="Yu D."/>
        </authorList>
    </citation>
    <scope>NUCLEOTIDE SEQUENCE [LARGE SCALE GENOMIC DNA]</scope>
    <source>
        <tissue evidence="2">Leaf</tissue>
    </source>
</reference>
<keyword evidence="3" id="KW-1185">Reference proteome</keyword>
<keyword evidence="1" id="KW-0812">Transmembrane</keyword>
<evidence type="ECO:0000256" key="1">
    <source>
        <dbReference type="SAM" id="Phobius"/>
    </source>
</evidence>
<dbReference type="Proteomes" id="UP001358586">
    <property type="component" value="Chromosome 13"/>
</dbReference>
<sequence>MENIEVLVVAVVVVVDIVGDVVEDVLVTVIMVVITMVLLTTRKGIKTKDKKDVIKIILQRLLRIYTTDVI</sequence>
<gene>
    <name evidence="2" type="ORF">PVK06_048893</name>
</gene>